<dbReference type="EMBL" id="JARIHO010000041">
    <property type="protein sequence ID" value="KAJ7327436.1"/>
    <property type="molecule type" value="Genomic_DNA"/>
</dbReference>
<protein>
    <submittedName>
        <fullName evidence="2">Uncharacterized protein</fullName>
    </submittedName>
</protein>
<dbReference type="Proteomes" id="UP001218218">
    <property type="component" value="Unassembled WGS sequence"/>
</dbReference>
<keyword evidence="3" id="KW-1185">Reference proteome</keyword>
<evidence type="ECO:0000313" key="2">
    <source>
        <dbReference type="EMBL" id="KAJ7327436.1"/>
    </source>
</evidence>
<dbReference type="AlphaFoldDB" id="A0AAD6ZKT9"/>
<name>A0AAD6ZKT9_9AGAR</name>
<comment type="caution">
    <text evidence="2">The sequence shown here is derived from an EMBL/GenBank/DDBJ whole genome shotgun (WGS) entry which is preliminary data.</text>
</comment>
<organism evidence="2 3">
    <name type="scientific">Mycena albidolilacea</name>
    <dbReference type="NCBI Taxonomy" id="1033008"/>
    <lineage>
        <taxon>Eukaryota</taxon>
        <taxon>Fungi</taxon>
        <taxon>Dikarya</taxon>
        <taxon>Basidiomycota</taxon>
        <taxon>Agaricomycotina</taxon>
        <taxon>Agaricomycetes</taxon>
        <taxon>Agaricomycetidae</taxon>
        <taxon>Agaricales</taxon>
        <taxon>Marasmiineae</taxon>
        <taxon>Mycenaceae</taxon>
        <taxon>Mycena</taxon>
    </lineage>
</organism>
<evidence type="ECO:0000313" key="3">
    <source>
        <dbReference type="Proteomes" id="UP001218218"/>
    </source>
</evidence>
<reference evidence="2" key="1">
    <citation type="submission" date="2023-03" db="EMBL/GenBank/DDBJ databases">
        <title>Massive genome expansion in bonnet fungi (Mycena s.s.) driven by repeated elements and novel gene families across ecological guilds.</title>
        <authorList>
            <consortium name="Lawrence Berkeley National Laboratory"/>
            <person name="Harder C.B."/>
            <person name="Miyauchi S."/>
            <person name="Viragh M."/>
            <person name="Kuo A."/>
            <person name="Thoen E."/>
            <person name="Andreopoulos B."/>
            <person name="Lu D."/>
            <person name="Skrede I."/>
            <person name="Drula E."/>
            <person name="Henrissat B."/>
            <person name="Morin E."/>
            <person name="Kohler A."/>
            <person name="Barry K."/>
            <person name="LaButti K."/>
            <person name="Morin E."/>
            <person name="Salamov A."/>
            <person name="Lipzen A."/>
            <person name="Mereny Z."/>
            <person name="Hegedus B."/>
            <person name="Baldrian P."/>
            <person name="Stursova M."/>
            <person name="Weitz H."/>
            <person name="Taylor A."/>
            <person name="Grigoriev I.V."/>
            <person name="Nagy L.G."/>
            <person name="Martin F."/>
            <person name="Kauserud H."/>
        </authorList>
    </citation>
    <scope>NUCLEOTIDE SEQUENCE</scope>
    <source>
        <strain evidence="2">CBHHK002</strain>
    </source>
</reference>
<evidence type="ECO:0000256" key="1">
    <source>
        <dbReference type="SAM" id="MobiDB-lite"/>
    </source>
</evidence>
<proteinExistence type="predicted"/>
<gene>
    <name evidence="2" type="ORF">DFH08DRAFT_967880</name>
</gene>
<sequence>MYRTAPLVLSFRSVKFKWSDSALCAPALECASTAAIAIVHSSCTSSCLSTRTDAHLAPQSSCPASPPLSPARSPCLYPTQLHTGTLDPIRPSALPLPPHANANVHHSYSYPRPHMPTRMPRRRRRSLEALAIVTNFGKDDTICGWPSYTSSSSTSHTSPSTHPTHALTEVPVNVDEVPVRPVRTRSLRVPSPGTSRPWVKTAPSAFTTRTLRIPFPCPPCVSRVRSDPAQHRHRVRAVSHRHHSSYYVLHAAYAGCIHARFAQFHPTRFSTSPLHRQALTL</sequence>
<accession>A0AAD6ZKT9</accession>
<feature type="region of interest" description="Disordered" evidence="1">
    <location>
        <begin position="87"/>
        <end position="120"/>
    </location>
</feature>